<dbReference type="SUPFAM" id="SSF50891">
    <property type="entry name" value="Cyclophilin-like"/>
    <property type="match status" value="1"/>
</dbReference>
<accession>A0A840QMM8</accession>
<dbReference type="Gene3D" id="3.30.1360.40">
    <property type="match status" value="1"/>
</dbReference>
<dbReference type="EMBL" id="JACHHB010000003">
    <property type="protein sequence ID" value="MBB5172642.1"/>
    <property type="molecule type" value="Genomic_DNA"/>
</dbReference>
<evidence type="ECO:0000256" key="3">
    <source>
        <dbReference type="ARBA" id="ARBA00022840"/>
    </source>
</evidence>
<evidence type="ECO:0000259" key="4">
    <source>
        <dbReference type="SMART" id="SM00796"/>
    </source>
</evidence>
<evidence type="ECO:0000256" key="2">
    <source>
        <dbReference type="ARBA" id="ARBA00022801"/>
    </source>
</evidence>
<dbReference type="GO" id="GO:0016787">
    <property type="term" value="F:hydrolase activity"/>
    <property type="evidence" value="ECO:0007669"/>
    <property type="project" value="UniProtKB-KW"/>
</dbReference>
<dbReference type="PANTHER" id="PTHR34698:SF2">
    <property type="entry name" value="5-OXOPROLINASE SUBUNIT B"/>
    <property type="match status" value="1"/>
</dbReference>
<reference evidence="5 6" key="1">
    <citation type="submission" date="2020-08" db="EMBL/GenBank/DDBJ databases">
        <title>Genomic Encyclopedia of Type Strains, Phase IV (KMG-IV): sequencing the most valuable type-strain genomes for metagenomic binning, comparative biology and taxonomic classification.</title>
        <authorList>
            <person name="Goeker M."/>
        </authorList>
    </citation>
    <scope>NUCLEOTIDE SEQUENCE [LARGE SCALE GENOMIC DNA]</scope>
    <source>
        <strain evidence="5 6">DSM 24696</strain>
    </source>
</reference>
<evidence type="ECO:0000256" key="1">
    <source>
        <dbReference type="ARBA" id="ARBA00022741"/>
    </source>
</evidence>
<organism evidence="5 6">
    <name type="scientific">Texcoconibacillus texcoconensis</name>
    <dbReference type="NCBI Taxonomy" id="1095777"/>
    <lineage>
        <taxon>Bacteria</taxon>
        <taxon>Bacillati</taxon>
        <taxon>Bacillota</taxon>
        <taxon>Bacilli</taxon>
        <taxon>Bacillales</taxon>
        <taxon>Bacillaceae</taxon>
        <taxon>Texcoconibacillus</taxon>
    </lineage>
</organism>
<dbReference type="AlphaFoldDB" id="A0A840QMM8"/>
<keyword evidence="3" id="KW-0067">ATP-binding</keyword>
<dbReference type="Proteomes" id="UP000551878">
    <property type="component" value="Unassembled WGS sequence"/>
</dbReference>
<dbReference type="InterPro" id="IPR003833">
    <property type="entry name" value="CT_C_D"/>
</dbReference>
<dbReference type="InterPro" id="IPR010016">
    <property type="entry name" value="PxpB"/>
</dbReference>
<dbReference type="RefSeq" id="WP_184663111.1">
    <property type="nucleotide sequence ID" value="NZ_JACHHB010000003.1"/>
</dbReference>
<name>A0A840QMM8_9BACI</name>
<dbReference type="NCBIfam" id="TIGR00370">
    <property type="entry name" value="5-oxoprolinase subunit PxpB"/>
    <property type="match status" value="1"/>
</dbReference>
<keyword evidence="2" id="KW-0378">Hydrolase</keyword>
<protein>
    <submittedName>
        <fullName evidence="5">Inhibitor of KinA</fullName>
    </submittedName>
</protein>
<dbReference type="SUPFAM" id="SSF160467">
    <property type="entry name" value="PH0987 N-terminal domain-like"/>
    <property type="match status" value="1"/>
</dbReference>
<evidence type="ECO:0000313" key="5">
    <source>
        <dbReference type="EMBL" id="MBB5172642.1"/>
    </source>
</evidence>
<dbReference type="GO" id="GO:0005524">
    <property type="term" value="F:ATP binding"/>
    <property type="evidence" value="ECO:0007669"/>
    <property type="project" value="UniProtKB-KW"/>
</dbReference>
<keyword evidence="1" id="KW-0547">Nucleotide-binding</keyword>
<comment type="caution">
    <text evidence="5">The sequence shown here is derived from an EMBL/GenBank/DDBJ whole genome shotgun (WGS) entry which is preliminary data.</text>
</comment>
<sequence length="243" mass="27400">MQFHITPLGDTGLRIHFGEKISPQINQLIRRFAILLEQQELPGVIEWIPTYTAISISYNPYIVSYHDLKATLIEMKDKQTDATLPPARIIHMPTCYGGDYGPDLAEVAKRNGLREEEVISIHTASDYLTYMMGFTPGFPYLGGMSQKIATPRLAEPRAHVPKGSVGIAGSQTGVYPMSTPGGWQLIGRTPLKLYDPYRENPILLQAGDYLKFIAISKHEYQNIERQVQDGTYEPYIDYYTGKE</sequence>
<keyword evidence="6" id="KW-1185">Reference proteome</keyword>
<evidence type="ECO:0000313" key="6">
    <source>
        <dbReference type="Proteomes" id="UP000551878"/>
    </source>
</evidence>
<dbReference type="PANTHER" id="PTHR34698">
    <property type="entry name" value="5-OXOPROLINASE SUBUNIT B"/>
    <property type="match status" value="1"/>
</dbReference>
<feature type="domain" description="Carboxyltransferase" evidence="4">
    <location>
        <begin position="3"/>
        <end position="204"/>
    </location>
</feature>
<dbReference type="SMART" id="SM00796">
    <property type="entry name" value="AHS1"/>
    <property type="match status" value="1"/>
</dbReference>
<gene>
    <name evidence="5" type="ORF">HNQ41_000786</name>
</gene>
<dbReference type="Gene3D" id="2.40.100.10">
    <property type="entry name" value="Cyclophilin-like"/>
    <property type="match status" value="1"/>
</dbReference>
<proteinExistence type="predicted"/>
<dbReference type="InterPro" id="IPR029000">
    <property type="entry name" value="Cyclophilin-like_dom_sf"/>
</dbReference>
<dbReference type="Pfam" id="PF02682">
    <property type="entry name" value="CT_C_D"/>
    <property type="match status" value="1"/>
</dbReference>